<organism evidence="1">
    <name type="scientific">marine metagenome</name>
    <dbReference type="NCBI Taxonomy" id="408172"/>
    <lineage>
        <taxon>unclassified sequences</taxon>
        <taxon>metagenomes</taxon>
        <taxon>ecological metagenomes</taxon>
    </lineage>
</organism>
<dbReference type="EMBL" id="UINC01074073">
    <property type="protein sequence ID" value="SVC10926.1"/>
    <property type="molecule type" value="Genomic_DNA"/>
</dbReference>
<name>A0A382JGE8_9ZZZZ</name>
<protein>
    <submittedName>
        <fullName evidence="1">Uncharacterized protein</fullName>
    </submittedName>
</protein>
<evidence type="ECO:0000313" key="1">
    <source>
        <dbReference type="EMBL" id="SVC10926.1"/>
    </source>
</evidence>
<sequence>MAQQVTEVLIISIRFVKEVKGKVSNFIFWTELK</sequence>
<proteinExistence type="predicted"/>
<gene>
    <name evidence="1" type="ORF">METZ01_LOCUS263780</name>
</gene>
<reference evidence="1" key="1">
    <citation type="submission" date="2018-05" db="EMBL/GenBank/DDBJ databases">
        <authorList>
            <person name="Lanie J.A."/>
            <person name="Ng W.-L."/>
            <person name="Kazmierczak K.M."/>
            <person name="Andrzejewski T.M."/>
            <person name="Davidsen T.M."/>
            <person name="Wayne K.J."/>
            <person name="Tettelin H."/>
            <person name="Glass J.I."/>
            <person name="Rusch D."/>
            <person name="Podicherti R."/>
            <person name="Tsui H.-C.T."/>
            <person name="Winkler M.E."/>
        </authorList>
    </citation>
    <scope>NUCLEOTIDE SEQUENCE</scope>
</reference>
<accession>A0A382JGE8</accession>
<dbReference type="AlphaFoldDB" id="A0A382JGE8"/>